<sequence>MKALITAVATFLVLLNTNQSVAQEWKSLRAYQKETGESSLREGCWLRKDRTRLSEKWKQANLFNLSCENGNRKYKTISQIRDFYLWFDLERERQGHEIKWIGIASIAAGQLAEMDNGFIRFFIVRNSEVVKFANEGSKTVFAFAFPLLKNIYFSDTIIVGNDAVNWGLEYGMTEQCLILDPLYVRLSPAALHKLTRMAKGQGVFSLGIPKVLKYDGRIENCKARFEHGINKLLPFYIAHHVVMPKLNSTTTASK</sequence>
<evidence type="ECO:0000313" key="3">
    <source>
        <dbReference type="Proteomes" id="UP000199452"/>
    </source>
</evidence>
<reference evidence="2 3" key="1">
    <citation type="submission" date="2016-09" db="EMBL/GenBank/DDBJ databases">
        <authorList>
            <person name="Capua I."/>
            <person name="De Benedictis P."/>
            <person name="Joannis T."/>
            <person name="Lombin L.H."/>
            <person name="Cattoli G."/>
        </authorList>
    </citation>
    <scope>NUCLEOTIDE SEQUENCE [LARGE SCALE GENOMIC DNA]</scope>
    <source>
        <strain evidence="2 3">A7P-90m</strain>
    </source>
</reference>
<dbReference type="Proteomes" id="UP000199452">
    <property type="component" value="Unassembled WGS sequence"/>
</dbReference>
<feature type="signal peptide" evidence="1">
    <location>
        <begin position="1"/>
        <end position="22"/>
    </location>
</feature>
<organism evidence="2 3">
    <name type="scientific">Williamwhitmania taraxaci</name>
    <dbReference type="NCBI Taxonomy" id="1640674"/>
    <lineage>
        <taxon>Bacteria</taxon>
        <taxon>Pseudomonadati</taxon>
        <taxon>Bacteroidota</taxon>
        <taxon>Bacteroidia</taxon>
        <taxon>Bacteroidales</taxon>
        <taxon>Williamwhitmaniaceae</taxon>
        <taxon>Williamwhitmania</taxon>
    </lineage>
</organism>
<evidence type="ECO:0000256" key="1">
    <source>
        <dbReference type="SAM" id="SignalP"/>
    </source>
</evidence>
<dbReference type="RefSeq" id="WP_125869902.1">
    <property type="nucleotide sequence ID" value="NZ_FMYP01000079.1"/>
</dbReference>
<dbReference type="OrthoDB" id="758464at2"/>
<proteinExistence type="predicted"/>
<name>A0A1G6RSB9_9BACT</name>
<feature type="chain" id="PRO_5011786693" evidence="1">
    <location>
        <begin position="23"/>
        <end position="254"/>
    </location>
</feature>
<dbReference type="AlphaFoldDB" id="A0A1G6RSB9"/>
<evidence type="ECO:0000313" key="2">
    <source>
        <dbReference type="EMBL" id="SDD07313.1"/>
    </source>
</evidence>
<gene>
    <name evidence="2" type="ORF">SAMN05216323_107911</name>
</gene>
<protein>
    <submittedName>
        <fullName evidence="2">Uncharacterized protein</fullName>
    </submittedName>
</protein>
<keyword evidence="1" id="KW-0732">Signal</keyword>
<keyword evidence="3" id="KW-1185">Reference proteome</keyword>
<accession>A0A1G6RSB9</accession>
<dbReference type="EMBL" id="FMYP01000079">
    <property type="protein sequence ID" value="SDD07313.1"/>
    <property type="molecule type" value="Genomic_DNA"/>
</dbReference>